<evidence type="ECO:0000259" key="7">
    <source>
        <dbReference type="Pfam" id="PF00294"/>
    </source>
</evidence>
<dbReference type="GO" id="GO:0005524">
    <property type="term" value="F:ATP binding"/>
    <property type="evidence" value="ECO:0007669"/>
    <property type="project" value="UniProtKB-KW"/>
</dbReference>
<dbReference type="Pfam" id="PF00294">
    <property type="entry name" value="PfkB"/>
    <property type="match status" value="1"/>
</dbReference>
<dbReference type="UniPathway" id="UPA00704">
    <property type="reaction ID" value="UER00715"/>
</dbReference>
<proteinExistence type="inferred from homology"/>
<dbReference type="Gene3D" id="3.40.1190.20">
    <property type="match status" value="1"/>
</dbReference>
<sequence>MILVHSFNSSIDITYQIDHLNIGQVHRPNTVIKNAGGKGINVAKVLNQLKENVLLMGYIAGNNGKTIKTKLEDITLSNEFIETDGESRICIAINDGLHQTEILESGPLIKKVYQKEYIHKLKRKQHCNVQVISGSTPILEDATPLEHTHTILNSIESNYNIVDVRASELQQLLQYDEVHCIKPNETEFDELIGFTCEHLEQRIDVLKHDPLFQNKDVFLTLGGNGALIKRNNHLYRAHIPNMQIVNPVGSGDSTVAGIAYGIENLFADEMMIKFAMACGISNAMNEQTGYISLSQINELIDKIKVEKI</sequence>
<evidence type="ECO:0000256" key="2">
    <source>
        <dbReference type="ARBA" id="ARBA00022679"/>
    </source>
</evidence>
<evidence type="ECO:0000256" key="3">
    <source>
        <dbReference type="ARBA" id="ARBA00022741"/>
    </source>
</evidence>
<dbReference type="PIRSF" id="PIRSF000535">
    <property type="entry name" value="1PFK/6PFK/LacC"/>
    <property type="match status" value="1"/>
</dbReference>
<dbReference type="NCBIfam" id="TIGR03168">
    <property type="entry name" value="1-PFK"/>
    <property type="match status" value="1"/>
</dbReference>
<dbReference type="SUPFAM" id="SSF53613">
    <property type="entry name" value="Ribokinase-like"/>
    <property type="match status" value="1"/>
</dbReference>
<dbReference type="PANTHER" id="PTHR46566">
    <property type="entry name" value="1-PHOSPHOFRUCTOKINASE-RELATED"/>
    <property type="match status" value="1"/>
</dbReference>
<dbReference type="GO" id="GO:0009024">
    <property type="term" value="F:tagatose-6-phosphate kinase activity"/>
    <property type="evidence" value="ECO:0007669"/>
    <property type="project" value="UniProtKB-EC"/>
</dbReference>
<dbReference type="GO" id="GO:0005988">
    <property type="term" value="P:lactose metabolic process"/>
    <property type="evidence" value="ECO:0007669"/>
    <property type="project" value="UniProtKB-KW"/>
</dbReference>
<comment type="pathway">
    <text evidence="6">Carbohydrate metabolism; D-tagatose 6-phosphate degradation; D-glyceraldehyde 3-phosphate and glycerone phosphate from D-tagatose 6-phosphate: step 1/2.</text>
</comment>
<keyword evidence="9" id="KW-1185">Reference proteome</keyword>
<keyword evidence="2 6" id="KW-0808">Transferase</keyword>
<feature type="domain" description="Carbohydrate kinase PfkB" evidence="7">
    <location>
        <begin position="11"/>
        <end position="280"/>
    </location>
</feature>
<dbReference type="GO" id="GO:0008443">
    <property type="term" value="F:phosphofructokinase activity"/>
    <property type="evidence" value="ECO:0007669"/>
    <property type="project" value="TreeGrafter"/>
</dbReference>
<dbReference type="GO" id="GO:0005829">
    <property type="term" value="C:cytosol"/>
    <property type="evidence" value="ECO:0007669"/>
    <property type="project" value="TreeGrafter"/>
</dbReference>
<accession>A0A395GAQ5</accession>
<evidence type="ECO:0000313" key="8">
    <source>
        <dbReference type="EMBL" id="RAI81080.1"/>
    </source>
</evidence>
<comment type="similarity">
    <text evidence="1">Belongs to the carbohydrate kinase pfkB family.</text>
</comment>
<dbReference type="InterPro" id="IPR011611">
    <property type="entry name" value="PfkB_dom"/>
</dbReference>
<dbReference type="RefSeq" id="WP_099579440.1">
    <property type="nucleotide sequence ID" value="NZ_MJBI02000002.1"/>
</dbReference>
<comment type="caution">
    <text evidence="8">The sequence shown here is derived from an EMBL/GenBank/DDBJ whole genome shotgun (WGS) entry which is preliminary data.</text>
</comment>
<dbReference type="PROSITE" id="PS00584">
    <property type="entry name" value="PFKB_KINASES_2"/>
    <property type="match status" value="1"/>
</dbReference>
<dbReference type="PANTHER" id="PTHR46566:SF5">
    <property type="entry name" value="1-PHOSPHOFRUCTOKINASE"/>
    <property type="match status" value="1"/>
</dbReference>
<dbReference type="EMBL" id="MJBI02000002">
    <property type="protein sequence ID" value="RAI81080.1"/>
    <property type="molecule type" value="Genomic_DNA"/>
</dbReference>
<dbReference type="AlphaFoldDB" id="A0A395GAQ5"/>
<protein>
    <recommendedName>
        <fullName evidence="6">Tagatose-6-phosphate kinase</fullName>
        <ecNumber evidence="6">2.7.1.144</ecNumber>
    </recommendedName>
</protein>
<evidence type="ECO:0000256" key="6">
    <source>
        <dbReference type="PIRNR" id="PIRNR000535"/>
    </source>
</evidence>
<dbReference type="InterPro" id="IPR029056">
    <property type="entry name" value="Ribokinase-like"/>
</dbReference>
<comment type="similarity">
    <text evidence="6">Belongs to the carbohydrate kinase PfkB family. LacC subfamily.</text>
</comment>
<dbReference type="InterPro" id="IPR017583">
    <property type="entry name" value="Tagatose/fructose_Pkinase"/>
</dbReference>
<evidence type="ECO:0000256" key="4">
    <source>
        <dbReference type="ARBA" id="ARBA00022777"/>
    </source>
</evidence>
<keyword evidence="3 6" id="KW-0547">Nucleotide-binding</keyword>
<reference evidence="8 9" key="1">
    <citation type="journal article" date="2018" name="Front. Microbiol.">
        <title>Description and Comparative Genomics of Macrococcus caseolyticus subsp. hominis subsp. nov., Macrococcus goetzii sp. nov., Macrococcus epidermidis sp. nov., and Macrococcus bohemicus sp. nov., Novel Macrococci From Human Clinical Material With Virulence Potential and Suspected Uptake of Foreign DNA by Natural Transformation.</title>
        <authorList>
            <person name="Maslanova I."/>
            <person name="Wertheimer Z."/>
            <person name="Sedlacek I."/>
            <person name="Svec P."/>
            <person name="Indrakova A."/>
            <person name="Kovarovic V."/>
            <person name="Schumann P."/>
            <person name="Sproer C."/>
            <person name="Kralova S."/>
            <person name="Sedo O."/>
            <person name="Kristofova L."/>
            <person name="Vrbovska V."/>
            <person name="Fuzik T."/>
            <person name="Petras P."/>
            <person name="Zdrahal Z."/>
            <person name="Ruzickova V."/>
            <person name="Doskar J."/>
            <person name="Pantucek R."/>
        </authorList>
    </citation>
    <scope>NUCLEOTIDE SEQUENCE [LARGE SCALE GENOMIC DNA]</scope>
    <source>
        <strain evidence="8 9">CCM 4927</strain>
    </source>
</reference>
<evidence type="ECO:0000313" key="9">
    <source>
        <dbReference type="Proteomes" id="UP000229523"/>
    </source>
</evidence>
<dbReference type="InterPro" id="IPR002173">
    <property type="entry name" value="Carboh/pur_kinase_PfkB_CS"/>
</dbReference>
<organism evidence="8 9">
    <name type="scientific">Macrococcoides goetzii</name>
    <dbReference type="NCBI Taxonomy" id="1891097"/>
    <lineage>
        <taxon>Bacteria</taxon>
        <taxon>Bacillati</taxon>
        <taxon>Bacillota</taxon>
        <taxon>Bacilli</taxon>
        <taxon>Bacillales</taxon>
        <taxon>Staphylococcaceae</taxon>
        <taxon>Macrococcoides</taxon>
    </lineage>
</organism>
<name>A0A395GAQ5_9STAP</name>
<dbReference type="GO" id="GO:2001059">
    <property type="term" value="P:D-tagatose 6-phosphate catabolic process"/>
    <property type="evidence" value="ECO:0007669"/>
    <property type="project" value="UniProtKB-UniPathway"/>
</dbReference>
<evidence type="ECO:0000256" key="5">
    <source>
        <dbReference type="ARBA" id="ARBA00022840"/>
    </source>
</evidence>
<keyword evidence="4 8" id="KW-0418">Kinase</keyword>
<comment type="catalytic activity">
    <reaction evidence="6">
        <text>D-tagatofuranose 6-phosphate + ATP = D-tagatofuranose 1,6-bisphosphate + ADP + H(+)</text>
        <dbReference type="Rhea" id="RHEA:12420"/>
        <dbReference type="ChEBI" id="CHEBI:15378"/>
        <dbReference type="ChEBI" id="CHEBI:30616"/>
        <dbReference type="ChEBI" id="CHEBI:58694"/>
        <dbReference type="ChEBI" id="CHEBI:58695"/>
        <dbReference type="ChEBI" id="CHEBI:456216"/>
        <dbReference type="EC" id="2.7.1.144"/>
    </reaction>
</comment>
<keyword evidence="6" id="KW-0423">Lactose metabolism</keyword>
<dbReference type="EC" id="2.7.1.144" evidence="6"/>
<evidence type="ECO:0000256" key="1">
    <source>
        <dbReference type="ARBA" id="ARBA00005380"/>
    </source>
</evidence>
<gene>
    <name evidence="8" type="ORF">BFS35_005810</name>
</gene>
<keyword evidence="5 6" id="KW-0067">ATP-binding</keyword>
<dbReference type="Proteomes" id="UP000229523">
    <property type="component" value="Unassembled WGS sequence"/>
</dbReference>